<keyword evidence="2" id="KW-1185">Reference proteome</keyword>
<reference evidence="2" key="1">
    <citation type="journal article" date="2023" name="Front. Plant Sci.">
        <title>Chromosomal-level genome assembly of Melastoma candidum provides insights into trichome evolution.</title>
        <authorList>
            <person name="Zhong Y."/>
            <person name="Wu W."/>
            <person name="Sun C."/>
            <person name="Zou P."/>
            <person name="Liu Y."/>
            <person name="Dai S."/>
            <person name="Zhou R."/>
        </authorList>
    </citation>
    <scope>NUCLEOTIDE SEQUENCE [LARGE SCALE GENOMIC DNA]</scope>
</reference>
<gene>
    <name evidence="1" type="ORF">MLD38_018065</name>
</gene>
<proteinExistence type="predicted"/>
<protein>
    <submittedName>
        <fullName evidence="1">Uncharacterized protein</fullName>
    </submittedName>
</protein>
<evidence type="ECO:0000313" key="2">
    <source>
        <dbReference type="Proteomes" id="UP001057402"/>
    </source>
</evidence>
<accession>A0ACB9QSU8</accession>
<sequence>MSAAVLIRRRIPRLGFLVSQKVRSLSDLPFLLVVDLGIIDSNEFYGGHFFVCLFFTVKVTVLDTPGHSVIRNLRGWTLGGVASKREYGGGSQYDFGFAKFDFMDMTCPHTWYPVARKKRRKVFLHVGPTNSGKTYSALKQLELSNSGIYCGPLRLLAFEVADRLNKANVPCDLFTGQEREEVEGAKHKSMTVEMADIFSDYSCAVIDEIQMLGCKSRGHSFTRALLGIAADELHLCGDPAAVSLIEGILSETGDDLQVQYYKRLSPLVPSKYPLGSYSEIQKGDCIVTFSRQGIYRLKKHVEKEGKHLCSVVYGSLPPETRTKQAALFNDTSSNIDVLVASDAIGMGLNLQISRIIFSSMQKFDGVHIRDLTVTEIKQIAGRAGRFGSKYPVGEVTCVDNEDLQMLHSAINAPSPTLERAGLFPHYDLILMFSHLHPKAGFRQILEHFFENAKLSSNYFIAESEDILKITAILDKLPLSLHDKYVFSMSPVDVNDEISTQGLTQFARSYVKESVVHLREIFTVGTLQVPTTPTKLRDLESINKVLELYVWLSYRMEDSFPDREVGLSQKALCGMLIEEFLLRYGGALNRPMATKLLSRKGLNKLL</sequence>
<comment type="caution">
    <text evidence="1">The sequence shown here is derived from an EMBL/GenBank/DDBJ whole genome shotgun (WGS) entry which is preliminary data.</text>
</comment>
<dbReference type="EMBL" id="CM042884">
    <property type="protein sequence ID" value="KAI4369644.1"/>
    <property type="molecule type" value="Genomic_DNA"/>
</dbReference>
<dbReference type="Proteomes" id="UP001057402">
    <property type="component" value="Chromosome 5"/>
</dbReference>
<name>A0ACB9QSU8_9MYRT</name>
<evidence type="ECO:0000313" key="1">
    <source>
        <dbReference type="EMBL" id="KAI4369644.1"/>
    </source>
</evidence>
<organism evidence="1 2">
    <name type="scientific">Melastoma candidum</name>
    <dbReference type="NCBI Taxonomy" id="119954"/>
    <lineage>
        <taxon>Eukaryota</taxon>
        <taxon>Viridiplantae</taxon>
        <taxon>Streptophyta</taxon>
        <taxon>Embryophyta</taxon>
        <taxon>Tracheophyta</taxon>
        <taxon>Spermatophyta</taxon>
        <taxon>Magnoliopsida</taxon>
        <taxon>eudicotyledons</taxon>
        <taxon>Gunneridae</taxon>
        <taxon>Pentapetalae</taxon>
        <taxon>rosids</taxon>
        <taxon>malvids</taxon>
        <taxon>Myrtales</taxon>
        <taxon>Melastomataceae</taxon>
        <taxon>Melastomatoideae</taxon>
        <taxon>Melastomateae</taxon>
        <taxon>Melastoma</taxon>
    </lineage>
</organism>